<comment type="caution">
    <text evidence="1">The sequence shown here is derived from an EMBL/GenBank/DDBJ whole genome shotgun (WGS) entry which is preliminary data.</text>
</comment>
<reference evidence="2" key="1">
    <citation type="journal article" date="2019" name="Int. J. Syst. Evol. Microbiol.">
        <title>The Global Catalogue of Microorganisms (GCM) 10K type strain sequencing project: providing services to taxonomists for standard genome sequencing and annotation.</title>
        <authorList>
            <consortium name="The Broad Institute Genomics Platform"/>
            <consortium name="The Broad Institute Genome Sequencing Center for Infectious Disease"/>
            <person name="Wu L."/>
            <person name="Ma J."/>
        </authorList>
    </citation>
    <scope>NUCLEOTIDE SEQUENCE [LARGE SCALE GENOMIC DNA]</scope>
    <source>
        <strain evidence="2">CCUG 53762</strain>
    </source>
</reference>
<dbReference type="Proteomes" id="UP001597118">
    <property type="component" value="Unassembled WGS sequence"/>
</dbReference>
<name>A0ABW4I9K8_9SPHI</name>
<evidence type="ECO:0000313" key="1">
    <source>
        <dbReference type="EMBL" id="MFD1629430.1"/>
    </source>
</evidence>
<proteinExistence type="predicted"/>
<dbReference type="Pfam" id="PF18939">
    <property type="entry name" value="DUF5686"/>
    <property type="match status" value="1"/>
</dbReference>
<protein>
    <submittedName>
        <fullName evidence="1">DUF5686 family protein</fullName>
    </submittedName>
</protein>
<keyword evidence="2" id="KW-1185">Reference proteome</keyword>
<dbReference type="InterPro" id="IPR043741">
    <property type="entry name" value="DUF5686"/>
</dbReference>
<gene>
    <name evidence="1" type="ORF">ACFSAH_06035</name>
</gene>
<evidence type="ECO:0000313" key="2">
    <source>
        <dbReference type="Proteomes" id="UP001597118"/>
    </source>
</evidence>
<dbReference type="EMBL" id="JBHUDG010000004">
    <property type="protein sequence ID" value="MFD1629430.1"/>
    <property type="molecule type" value="Genomic_DNA"/>
</dbReference>
<sequence>MTILLFLYFDAFSDWGKREHELGDSIIRQAIALKNYERKLNLKANAYLKNTLVLDKAPKRFLGKNVKKLLKLKDTEKQALYIHEAISDLYFSDSKIIKEDISFFKNYGEFRQAWRFNKASDLLLDFNENYVELEGFSDKKYVSPIANSAFKYYDFFFDKTFEDENGIKLYSIRIYPKNFFEPAFYGYIFINAATMQITNLSLNLGDNGGISLINYLTIHQDLIKIDNFYYPSQTKINYYGNNFGFAYSGVCVATFNYFTQNEAEENIFNKYESLKIERQNQEGEAKLQLNRPIPLTPLEKSSYRLDDSLKNAQGKKKYLDSLDNLSLQQRISPFLFSKFNIQNTYKEYSISFDAIAPSLFYNTVEGPGIKYGVRYTKYREFDGSFFTIKPEVRYGFKNKEFNSDIAFSWLYSPQKRGVLGINMGSTYRDLNPNGSLSTLYNSLNSLLFEQNFMKLFRKTYGSVSSGREITNGLYLSGGIELSRNISVSNMYDYSFRKIKDKNFTSNNPFDEDDGKLFPDHTTLRFSSTLVYTFNHQYISKEGVKIYKIPDNPRLILTYKKGIPGIFGSESNFDYLEFEVQQEKLDIGLWGYASFSVSAGKFLNHKVNYFPDWKQFGGNMALIFNPGLKNFHLLDYYTYSTDREFIEGHWEHNYNTKFFGSIPLIRKLKLQELTGAALLVQPEKGLYYEIYVGLQRLGGRIDYAFSFDNHGLLNHGFKFSFRFQSPYKFKQDRY</sequence>
<accession>A0ABW4I9K8</accession>
<organism evidence="1 2">
    <name type="scientific">Pseudopedobacter beijingensis</name>
    <dbReference type="NCBI Taxonomy" id="1207056"/>
    <lineage>
        <taxon>Bacteria</taxon>
        <taxon>Pseudomonadati</taxon>
        <taxon>Bacteroidota</taxon>
        <taxon>Sphingobacteriia</taxon>
        <taxon>Sphingobacteriales</taxon>
        <taxon>Sphingobacteriaceae</taxon>
        <taxon>Pseudopedobacter</taxon>
    </lineage>
</organism>